<accession>A0A1H9XME9</accession>
<sequence>MPETGKELLERVQRELLPGEHDNRFVPAVAAGAAPLAALAALAAEQHRIIQSDWRTFLTLAAQAVDPAAREVLSTLASGEGLALAKLGDFAAACGLDDDAIRAYRPTPGCQAYPSYLAWLALNGNPRDALLAILANFAAWGGYCATISAGLREHYGFDETGTGFFDFFATPVPELEELYAVAIQQALDGGWTPERSIGYGRLLQGYELMFWNTLADITGDAPA</sequence>
<keyword evidence="4" id="KW-1185">Reference proteome</keyword>
<dbReference type="STRING" id="155974.SAMN04487818_11715"/>
<gene>
    <name evidence="3" type="ORF">SAMN04487818_11715</name>
</gene>
<evidence type="ECO:0000259" key="2">
    <source>
        <dbReference type="Pfam" id="PF03070"/>
    </source>
</evidence>
<evidence type="ECO:0000313" key="3">
    <source>
        <dbReference type="EMBL" id="SES47229.1"/>
    </source>
</evidence>
<evidence type="ECO:0000313" key="4">
    <source>
        <dbReference type="Proteomes" id="UP000199051"/>
    </source>
</evidence>
<dbReference type="RefSeq" id="WP_092786281.1">
    <property type="nucleotide sequence ID" value="NZ_FOGI01000017.1"/>
</dbReference>
<dbReference type="EMBL" id="FOGI01000017">
    <property type="protein sequence ID" value="SES47229.1"/>
    <property type="molecule type" value="Genomic_DNA"/>
</dbReference>
<reference evidence="4" key="1">
    <citation type="submission" date="2016-10" db="EMBL/GenBank/DDBJ databases">
        <authorList>
            <person name="Varghese N."/>
            <person name="Submissions S."/>
        </authorList>
    </citation>
    <scope>NUCLEOTIDE SEQUENCE [LARGE SCALE GENOMIC DNA]</scope>
    <source>
        <strain evidence="4">DSM 44260</strain>
    </source>
</reference>
<comment type="pathway">
    <text evidence="1">Cofactor biosynthesis; thiamine diphosphate biosynthesis.</text>
</comment>
<feature type="domain" description="Thiaminase-2/PQQC" evidence="2">
    <location>
        <begin position="25"/>
        <end position="153"/>
    </location>
</feature>
<proteinExistence type="predicted"/>
<evidence type="ECO:0000256" key="1">
    <source>
        <dbReference type="ARBA" id="ARBA00004948"/>
    </source>
</evidence>
<dbReference type="AlphaFoldDB" id="A0A1H9XME9"/>
<dbReference type="SUPFAM" id="SSF48613">
    <property type="entry name" value="Heme oxygenase-like"/>
    <property type="match status" value="1"/>
</dbReference>
<organism evidence="3 4">
    <name type="scientific">Actinokineospora terrae</name>
    <dbReference type="NCBI Taxonomy" id="155974"/>
    <lineage>
        <taxon>Bacteria</taxon>
        <taxon>Bacillati</taxon>
        <taxon>Actinomycetota</taxon>
        <taxon>Actinomycetes</taxon>
        <taxon>Pseudonocardiales</taxon>
        <taxon>Pseudonocardiaceae</taxon>
        <taxon>Actinokineospora</taxon>
    </lineage>
</organism>
<dbReference type="Gene3D" id="1.20.910.10">
    <property type="entry name" value="Heme oxygenase-like"/>
    <property type="match status" value="1"/>
</dbReference>
<protein>
    <submittedName>
        <fullName evidence="3">TENA/THI-4/PQQC family protein</fullName>
    </submittedName>
</protein>
<dbReference type="Proteomes" id="UP000199051">
    <property type="component" value="Unassembled WGS sequence"/>
</dbReference>
<dbReference type="Pfam" id="PF03070">
    <property type="entry name" value="TENA_THI-4"/>
    <property type="match status" value="1"/>
</dbReference>
<dbReference type="InterPro" id="IPR016084">
    <property type="entry name" value="Haem_Oase-like_multi-hlx"/>
</dbReference>
<dbReference type="InterPro" id="IPR004305">
    <property type="entry name" value="Thiaminase-2/PQQC"/>
</dbReference>
<name>A0A1H9XME9_9PSEU</name>